<gene>
    <name evidence="2" type="ORF">RFI_14618</name>
</gene>
<comment type="caution">
    <text evidence="2">The sequence shown here is derived from an EMBL/GenBank/DDBJ whole genome shotgun (WGS) entry which is preliminary data.</text>
</comment>
<keyword evidence="3" id="KW-1185">Reference proteome</keyword>
<feature type="region of interest" description="Disordered" evidence="1">
    <location>
        <begin position="1"/>
        <end position="124"/>
    </location>
</feature>
<dbReference type="Proteomes" id="UP000023152">
    <property type="component" value="Unassembled WGS sequence"/>
</dbReference>
<protein>
    <submittedName>
        <fullName evidence="2">Uncharacterized protein</fullName>
    </submittedName>
</protein>
<feature type="compositionally biased region" description="Basic and acidic residues" evidence="1">
    <location>
        <begin position="73"/>
        <end position="99"/>
    </location>
</feature>
<reference evidence="2 3" key="1">
    <citation type="journal article" date="2013" name="Curr. Biol.">
        <title>The Genome of the Foraminiferan Reticulomyxa filosa.</title>
        <authorList>
            <person name="Glockner G."/>
            <person name="Hulsmann N."/>
            <person name="Schleicher M."/>
            <person name="Noegel A.A."/>
            <person name="Eichinger L."/>
            <person name="Gallinger C."/>
            <person name="Pawlowski J."/>
            <person name="Sierra R."/>
            <person name="Euteneuer U."/>
            <person name="Pillet L."/>
            <person name="Moustafa A."/>
            <person name="Platzer M."/>
            <person name="Groth M."/>
            <person name="Szafranski K."/>
            <person name="Schliwa M."/>
        </authorList>
    </citation>
    <scope>NUCLEOTIDE SEQUENCE [LARGE SCALE GENOMIC DNA]</scope>
</reference>
<name>X6N8G7_RETFI</name>
<evidence type="ECO:0000256" key="1">
    <source>
        <dbReference type="SAM" id="MobiDB-lite"/>
    </source>
</evidence>
<proteinExistence type="predicted"/>
<evidence type="ECO:0000313" key="2">
    <source>
        <dbReference type="EMBL" id="ETO22575.1"/>
    </source>
</evidence>
<organism evidence="2 3">
    <name type="scientific">Reticulomyxa filosa</name>
    <dbReference type="NCBI Taxonomy" id="46433"/>
    <lineage>
        <taxon>Eukaryota</taxon>
        <taxon>Sar</taxon>
        <taxon>Rhizaria</taxon>
        <taxon>Retaria</taxon>
        <taxon>Foraminifera</taxon>
        <taxon>Monothalamids</taxon>
        <taxon>Reticulomyxidae</taxon>
        <taxon>Reticulomyxa</taxon>
    </lineage>
</organism>
<feature type="compositionally biased region" description="Basic and acidic residues" evidence="1">
    <location>
        <begin position="107"/>
        <end position="117"/>
    </location>
</feature>
<dbReference type="AlphaFoldDB" id="X6N8G7"/>
<sequence>MAKFDRSRLAMFENLGKKNEEKPQAQSPVPPSSGGKFNSDRLAFVQKLQSQQSPTTRSGPSNSVSKTEASDGSFHKEDEDMAKEGSEHKNSVTAEKEAPPADPSAEPNKEKDNETGKENGPICF</sequence>
<evidence type="ECO:0000313" key="3">
    <source>
        <dbReference type="Proteomes" id="UP000023152"/>
    </source>
</evidence>
<feature type="compositionally biased region" description="Polar residues" evidence="1">
    <location>
        <begin position="47"/>
        <end position="67"/>
    </location>
</feature>
<accession>X6N8G7</accession>
<feature type="non-terminal residue" evidence="2">
    <location>
        <position position="124"/>
    </location>
</feature>
<dbReference type="EMBL" id="ASPP01010622">
    <property type="protein sequence ID" value="ETO22575.1"/>
    <property type="molecule type" value="Genomic_DNA"/>
</dbReference>